<keyword evidence="4" id="KW-0812">Transmembrane</keyword>
<dbReference type="PANTHER" id="PTHR47092:SF1">
    <property type="entry name" value="CHROMATIN REMODELING REGULATOR CECR2"/>
    <property type="match status" value="1"/>
</dbReference>
<dbReference type="SMART" id="SM00297">
    <property type="entry name" value="BROMO"/>
    <property type="match status" value="1"/>
</dbReference>
<evidence type="ECO:0000259" key="5">
    <source>
        <dbReference type="PROSITE" id="PS50014"/>
    </source>
</evidence>
<organism evidence="6 7">
    <name type="scientific">Tetranychus urticae</name>
    <name type="common">Two-spotted spider mite</name>
    <dbReference type="NCBI Taxonomy" id="32264"/>
    <lineage>
        <taxon>Eukaryota</taxon>
        <taxon>Metazoa</taxon>
        <taxon>Ecdysozoa</taxon>
        <taxon>Arthropoda</taxon>
        <taxon>Chelicerata</taxon>
        <taxon>Arachnida</taxon>
        <taxon>Acari</taxon>
        <taxon>Acariformes</taxon>
        <taxon>Trombidiformes</taxon>
        <taxon>Prostigmata</taxon>
        <taxon>Eleutherengona</taxon>
        <taxon>Raphignathae</taxon>
        <taxon>Tetranychoidea</taxon>
        <taxon>Tetranychidae</taxon>
        <taxon>Tetranychus</taxon>
    </lineage>
</organism>
<protein>
    <recommendedName>
        <fullName evidence="5">Bromo domain-containing protein</fullName>
    </recommendedName>
</protein>
<keyword evidence="4" id="KW-1133">Transmembrane helix</keyword>
<dbReference type="SUPFAM" id="SSF47370">
    <property type="entry name" value="Bromodomain"/>
    <property type="match status" value="1"/>
</dbReference>
<evidence type="ECO:0000313" key="7">
    <source>
        <dbReference type="Proteomes" id="UP000015104"/>
    </source>
</evidence>
<feature type="region of interest" description="Disordered" evidence="3">
    <location>
        <begin position="209"/>
        <end position="241"/>
    </location>
</feature>
<dbReference type="STRING" id="32264.T1K035"/>
<reference evidence="6" key="2">
    <citation type="submission" date="2015-06" db="UniProtKB">
        <authorList>
            <consortium name="EnsemblMetazoa"/>
        </authorList>
    </citation>
    <scope>IDENTIFICATION</scope>
</reference>
<dbReference type="Gene3D" id="1.20.920.10">
    <property type="entry name" value="Bromodomain-like"/>
    <property type="match status" value="1"/>
</dbReference>
<dbReference type="AlphaFoldDB" id="T1K035"/>
<evidence type="ECO:0000256" key="1">
    <source>
        <dbReference type="ARBA" id="ARBA00023117"/>
    </source>
</evidence>
<evidence type="ECO:0000256" key="3">
    <source>
        <dbReference type="SAM" id="MobiDB-lite"/>
    </source>
</evidence>
<name>T1K035_TETUR</name>
<keyword evidence="1 2" id="KW-0103">Bromodomain</keyword>
<dbReference type="Proteomes" id="UP000015104">
    <property type="component" value="Unassembled WGS sequence"/>
</dbReference>
<feature type="compositionally biased region" description="Low complexity" evidence="3">
    <location>
        <begin position="505"/>
        <end position="515"/>
    </location>
</feature>
<dbReference type="PROSITE" id="PS50014">
    <property type="entry name" value="BROMODOMAIN_2"/>
    <property type="match status" value="1"/>
</dbReference>
<accession>T1K035</accession>
<proteinExistence type="predicted"/>
<sequence length="515" mass="58055">MRSSRGQTSPSSPTSLAIVSYGELSLHYYSLVILVFVVFYYYPSQMSLEEMHYGLKKVITSVMTNRDSWPFREPIKEAIAPMYYEIIQNPIDLSAIEKKIDDQVYSDFREVEEDFKLLVNNCETYNGPKNGYTLLSYAVWRVFKRATKRFLDLDLSFDEQVAFIYPPKPRNLATQAAIKARRKRRKHRKLRALDILAKAAEEAVKCTTLRGTRSDGSGDSSSSSSSSSSPYQGSRSEGEGKFDGKKICISVEALSDCDSNSNFPCHLTLNLNIGIDEGNLTFKSLSEWSDYIRLRGDPVKLPQESVILPQTPLSRTSGHLHSNEIRLFRSLCLSELKEKETQSSSINLDDRLSWPFNSESSSSSSNCSPPQNQVHKPIVIKLSRCNSDNGTIWKPVQVDNNHLNSPGTDSNMKNVNEQSPCSLPMKKIHPRNSIGEEGLNCLPKKRLALDNDVFCHNYLNGYNTQTSSSDESNSLHTDKLLNFTSTQFSQSNKINHNHRHHPCLSEDSSMDSSSD</sequence>
<reference evidence="7" key="1">
    <citation type="submission" date="2011-08" db="EMBL/GenBank/DDBJ databases">
        <authorList>
            <person name="Rombauts S."/>
        </authorList>
    </citation>
    <scope>NUCLEOTIDE SEQUENCE</scope>
    <source>
        <strain evidence="7">London</strain>
    </source>
</reference>
<dbReference type="InterPro" id="IPR036427">
    <property type="entry name" value="Bromodomain-like_sf"/>
</dbReference>
<dbReference type="Pfam" id="PF00439">
    <property type="entry name" value="Bromodomain"/>
    <property type="match status" value="1"/>
</dbReference>
<feature type="transmembrane region" description="Helical" evidence="4">
    <location>
        <begin position="26"/>
        <end position="42"/>
    </location>
</feature>
<feature type="region of interest" description="Disordered" evidence="3">
    <location>
        <begin position="493"/>
        <end position="515"/>
    </location>
</feature>
<keyword evidence="7" id="KW-1185">Reference proteome</keyword>
<dbReference type="PANTHER" id="PTHR47092">
    <property type="entry name" value="CAT EYE SYNDROME CRITICAL REGION PROTEIN 2"/>
    <property type="match status" value="1"/>
</dbReference>
<feature type="compositionally biased region" description="Low complexity" evidence="3">
    <location>
        <begin position="214"/>
        <end position="229"/>
    </location>
</feature>
<dbReference type="GO" id="GO:0006338">
    <property type="term" value="P:chromatin remodeling"/>
    <property type="evidence" value="ECO:0007669"/>
    <property type="project" value="InterPro"/>
</dbReference>
<dbReference type="InterPro" id="IPR029614">
    <property type="entry name" value="CECR2"/>
</dbReference>
<dbReference type="EMBL" id="CAEY01001131">
    <property type="status" value="NOT_ANNOTATED_CDS"/>
    <property type="molecule type" value="Genomic_DNA"/>
</dbReference>
<evidence type="ECO:0000256" key="2">
    <source>
        <dbReference type="PROSITE-ProRule" id="PRU00035"/>
    </source>
</evidence>
<dbReference type="eggNOG" id="KOG1472">
    <property type="taxonomic scope" value="Eukaryota"/>
</dbReference>
<dbReference type="InterPro" id="IPR001487">
    <property type="entry name" value="Bromodomain"/>
</dbReference>
<dbReference type="HOGENOM" id="CLU_1130332_0_0_1"/>
<dbReference type="GO" id="GO:0090537">
    <property type="term" value="C:CERF complex"/>
    <property type="evidence" value="ECO:0007669"/>
    <property type="project" value="InterPro"/>
</dbReference>
<feature type="domain" description="Bromo" evidence="5">
    <location>
        <begin position="63"/>
        <end position="133"/>
    </location>
</feature>
<dbReference type="PRINTS" id="PR00503">
    <property type="entry name" value="BROMODOMAIN"/>
</dbReference>
<evidence type="ECO:0000256" key="4">
    <source>
        <dbReference type="SAM" id="Phobius"/>
    </source>
</evidence>
<keyword evidence="4" id="KW-0472">Membrane</keyword>
<evidence type="ECO:0000313" key="6">
    <source>
        <dbReference type="EnsemblMetazoa" id="tetur03g06280.1"/>
    </source>
</evidence>
<dbReference type="EnsemblMetazoa" id="tetur03g06280.1">
    <property type="protein sequence ID" value="tetur03g06280.1"/>
    <property type="gene ID" value="tetur03g06280"/>
</dbReference>